<proteinExistence type="predicted"/>
<dbReference type="STRING" id="81824.A9V0A9"/>
<dbReference type="EMBL" id="CH991552">
    <property type="protein sequence ID" value="EDQ88978.1"/>
    <property type="molecule type" value="Genomic_DNA"/>
</dbReference>
<name>A9V0A9_MONBE</name>
<gene>
    <name evidence="5" type="ORF">MONBRDRAFT_8528</name>
</gene>
<dbReference type="InterPro" id="IPR001849">
    <property type="entry name" value="PH_domain"/>
</dbReference>
<evidence type="ECO:0000256" key="2">
    <source>
        <dbReference type="ARBA" id="ARBA00023136"/>
    </source>
</evidence>
<feature type="compositionally biased region" description="Low complexity" evidence="3">
    <location>
        <begin position="155"/>
        <end position="164"/>
    </location>
</feature>
<feature type="domain" description="PH" evidence="4">
    <location>
        <begin position="236"/>
        <end position="344"/>
    </location>
</feature>
<dbReference type="KEGG" id="mbr:MONBRDRAFT_8528"/>
<dbReference type="PROSITE" id="PS50003">
    <property type="entry name" value="PH_DOMAIN"/>
    <property type="match status" value="1"/>
</dbReference>
<evidence type="ECO:0000313" key="6">
    <source>
        <dbReference type="Proteomes" id="UP000001357"/>
    </source>
</evidence>
<dbReference type="Gene3D" id="2.30.29.30">
    <property type="entry name" value="Pleckstrin-homology domain (PH domain)/Phosphotyrosine-binding domain (PTB)"/>
    <property type="match status" value="1"/>
</dbReference>
<feature type="region of interest" description="Disordered" evidence="3">
    <location>
        <begin position="114"/>
        <end position="133"/>
    </location>
</feature>
<comment type="subcellular location">
    <subcellularLocation>
        <location evidence="1">Membrane</location>
    </subcellularLocation>
</comment>
<sequence length="379" mass="41021">MAGLIMQAQCSHAIRTRTDAPDARMQKLLNAFRIQDRWPNLQAAGIRTVFDLAQKSDQDIMRICTLPGATMLKLREVLNKVLAARSSGASAAAPASAANPFGDVRRLPLLSQRAHESTTQLTKCHLPPWRPTLQPVPARPARVLNLAPVPDEQRAAPPRANRPAPGVPNQQPRANRPAPGVPGGQPKANRPAPHVPGSNTRPVSKAHGPSAAKSKIPPRPSRENISDDIRQSALPIVVHQGYATKQGGKVKSWQRRWFILRVDGSLTYAKEGSLTEPKGVIDIKANTELHTPGACNWGKEEGAPATASEQQRFAVVAGDRVYRMFCDTPQEAAVWASKLKQVINMLKRNPNTAPLSSREISSGPGYQHMLASLAAVNGQ</sequence>
<dbReference type="FunFam" id="2.30.29.30:FF:000073">
    <property type="entry name" value="Pleckstrin homology domain-containing family B member 2"/>
    <property type="match status" value="1"/>
</dbReference>
<dbReference type="Pfam" id="PF00169">
    <property type="entry name" value="PH"/>
    <property type="match status" value="1"/>
</dbReference>
<reference evidence="5 6" key="1">
    <citation type="journal article" date="2008" name="Nature">
        <title>The genome of the choanoflagellate Monosiga brevicollis and the origin of metazoans.</title>
        <authorList>
            <consortium name="JGI Sequencing"/>
            <person name="King N."/>
            <person name="Westbrook M.J."/>
            <person name="Young S.L."/>
            <person name="Kuo A."/>
            <person name="Abedin M."/>
            <person name="Chapman J."/>
            <person name="Fairclough S."/>
            <person name="Hellsten U."/>
            <person name="Isogai Y."/>
            <person name="Letunic I."/>
            <person name="Marr M."/>
            <person name="Pincus D."/>
            <person name="Putnam N."/>
            <person name="Rokas A."/>
            <person name="Wright K.J."/>
            <person name="Zuzow R."/>
            <person name="Dirks W."/>
            <person name="Good M."/>
            <person name="Goodstein D."/>
            <person name="Lemons D."/>
            <person name="Li W."/>
            <person name="Lyons J.B."/>
            <person name="Morris A."/>
            <person name="Nichols S."/>
            <person name="Richter D.J."/>
            <person name="Salamov A."/>
            <person name="Bork P."/>
            <person name="Lim W.A."/>
            <person name="Manning G."/>
            <person name="Miller W.T."/>
            <person name="McGinnis W."/>
            <person name="Shapiro H."/>
            <person name="Tjian R."/>
            <person name="Grigoriev I.V."/>
            <person name="Rokhsar D."/>
        </authorList>
    </citation>
    <scope>NUCLEOTIDE SEQUENCE [LARGE SCALE GENOMIC DNA]</scope>
    <source>
        <strain evidence="6">MX1 / ATCC 50154</strain>
    </source>
</reference>
<feature type="region of interest" description="Disordered" evidence="3">
    <location>
        <begin position="153"/>
        <end position="225"/>
    </location>
</feature>
<accession>A9V0A9</accession>
<dbReference type="SUPFAM" id="SSF50729">
    <property type="entry name" value="PH domain-like"/>
    <property type="match status" value="1"/>
</dbReference>
<dbReference type="PANTHER" id="PTHR14336:SF15">
    <property type="entry name" value="DUAL ADAPTER FOR PHOSPHOTYROSINE AND 3-PHOSPHOTYROSINE AND 3-PHOSPHOINOSITIDE"/>
    <property type="match status" value="1"/>
</dbReference>
<evidence type="ECO:0000256" key="1">
    <source>
        <dbReference type="ARBA" id="ARBA00004370"/>
    </source>
</evidence>
<dbReference type="OMA" id="DIMRICT"/>
<protein>
    <recommendedName>
        <fullName evidence="4">PH domain-containing protein</fullName>
    </recommendedName>
</protein>
<evidence type="ECO:0000313" key="5">
    <source>
        <dbReference type="EMBL" id="EDQ88978.1"/>
    </source>
</evidence>
<dbReference type="PANTHER" id="PTHR14336">
    <property type="entry name" value="TANDEM PH DOMAIN CONTAINING PROTEIN"/>
    <property type="match status" value="1"/>
</dbReference>
<organism evidence="5 6">
    <name type="scientific">Monosiga brevicollis</name>
    <name type="common">Choanoflagellate</name>
    <dbReference type="NCBI Taxonomy" id="81824"/>
    <lineage>
        <taxon>Eukaryota</taxon>
        <taxon>Choanoflagellata</taxon>
        <taxon>Craspedida</taxon>
        <taxon>Salpingoecidae</taxon>
        <taxon>Monosiga</taxon>
    </lineage>
</organism>
<evidence type="ECO:0000259" key="4">
    <source>
        <dbReference type="PROSITE" id="PS50003"/>
    </source>
</evidence>
<keyword evidence="2" id="KW-0472">Membrane</keyword>
<dbReference type="InterPro" id="IPR051707">
    <property type="entry name" value="PI-Interact_SigTrans_Reg"/>
</dbReference>
<dbReference type="GeneID" id="5891439"/>
<keyword evidence="6" id="KW-1185">Reference proteome</keyword>
<dbReference type="GO" id="GO:0043325">
    <property type="term" value="F:phosphatidylinositol-3,4-bisphosphate binding"/>
    <property type="evidence" value="ECO:0000318"/>
    <property type="project" value="GO_Central"/>
</dbReference>
<dbReference type="GO" id="GO:0005543">
    <property type="term" value="F:phospholipid binding"/>
    <property type="evidence" value="ECO:0000318"/>
    <property type="project" value="GO_Central"/>
</dbReference>
<dbReference type="Proteomes" id="UP000001357">
    <property type="component" value="Unassembled WGS sequence"/>
</dbReference>
<dbReference type="RefSeq" id="XP_001746083.1">
    <property type="nucleotide sequence ID" value="XM_001746031.1"/>
</dbReference>
<dbReference type="AlphaFoldDB" id="A9V0A9"/>
<dbReference type="SMART" id="SM00233">
    <property type="entry name" value="PH"/>
    <property type="match status" value="1"/>
</dbReference>
<dbReference type="InParanoid" id="A9V0A9"/>
<evidence type="ECO:0000256" key="3">
    <source>
        <dbReference type="SAM" id="MobiDB-lite"/>
    </source>
</evidence>
<dbReference type="InterPro" id="IPR011993">
    <property type="entry name" value="PH-like_dom_sf"/>
</dbReference>
<dbReference type="GO" id="GO:0005886">
    <property type="term" value="C:plasma membrane"/>
    <property type="evidence" value="ECO:0000318"/>
    <property type="project" value="GO_Central"/>
</dbReference>